<proteinExistence type="predicted"/>
<sequence length="258" mass="26460">MDWTEETIARLKELWEQGLSTAEIGRQIGITKNAVVGKAHRLGLPARPSPIRRPGGKSASAKAVDVEKSSAPAERTVATAEVVAEPPVSVVTTAPAQAAVPVENAPAPPVAEAPIREASPAAEVAEAVAVVEATEVSAVVAETLAESSRSAAAAPVKTAEARPVASSPATANPVSREQVATPAPTPVKAAAPRAAFRNVVSPPAESRKRGPSCCWPLGDPGTPGFRFCGAAPLAGKPYCAEHASLAYVKLRDRRDNVA</sequence>
<organism evidence="2 3">
    <name type="scientific">Acetobacter nitrogenifigens DSM 23921 = NBRC 105050</name>
    <dbReference type="NCBI Taxonomy" id="1120919"/>
    <lineage>
        <taxon>Bacteria</taxon>
        <taxon>Pseudomonadati</taxon>
        <taxon>Pseudomonadota</taxon>
        <taxon>Alphaproteobacteria</taxon>
        <taxon>Acetobacterales</taxon>
        <taxon>Acetobacteraceae</taxon>
        <taxon>Acetobacter</taxon>
    </lineage>
</organism>
<dbReference type="EMBL" id="BJYF01000019">
    <property type="protein sequence ID" value="GEN60600.1"/>
    <property type="molecule type" value="Genomic_DNA"/>
</dbReference>
<dbReference type="OrthoDB" id="9798071at2"/>
<evidence type="ECO:0000313" key="2">
    <source>
        <dbReference type="EMBL" id="GEN60600.1"/>
    </source>
</evidence>
<dbReference type="Gene3D" id="1.10.10.60">
    <property type="entry name" value="Homeodomain-like"/>
    <property type="match status" value="1"/>
</dbReference>
<reference evidence="2 3" key="1">
    <citation type="submission" date="2019-07" db="EMBL/GenBank/DDBJ databases">
        <title>Whole genome shotgun sequence of Acetobacter nitrogenifigens NBRC 105050.</title>
        <authorList>
            <person name="Hosoyama A."/>
            <person name="Uohara A."/>
            <person name="Ohji S."/>
            <person name="Ichikawa N."/>
        </authorList>
    </citation>
    <scope>NUCLEOTIDE SEQUENCE [LARGE SCALE GENOMIC DNA]</scope>
    <source>
        <strain evidence="2 3">NBRC 105050</strain>
    </source>
</reference>
<accession>A0A511XCE0</accession>
<gene>
    <name evidence="2" type="ORF">ANI02nite_24840</name>
</gene>
<dbReference type="STRING" id="1120919.GCA_000429165_02579"/>
<dbReference type="Pfam" id="PF07750">
    <property type="entry name" value="GcrA"/>
    <property type="match status" value="1"/>
</dbReference>
<protein>
    <recommendedName>
        <fullName evidence="4">GcrA cell cycle regulator</fullName>
    </recommendedName>
</protein>
<feature type="region of interest" description="Disordered" evidence="1">
    <location>
        <begin position="44"/>
        <end position="72"/>
    </location>
</feature>
<evidence type="ECO:0000313" key="3">
    <source>
        <dbReference type="Proteomes" id="UP000321635"/>
    </source>
</evidence>
<evidence type="ECO:0000256" key="1">
    <source>
        <dbReference type="SAM" id="MobiDB-lite"/>
    </source>
</evidence>
<feature type="compositionally biased region" description="Low complexity" evidence="1">
    <location>
        <begin position="179"/>
        <end position="188"/>
    </location>
</feature>
<dbReference type="InterPro" id="IPR011681">
    <property type="entry name" value="GcrA"/>
</dbReference>
<name>A0A511XCE0_9PROT</name>
<comment type="caution">
    <text evidence="2">The sequence shown here is derived from an EMBL/GenBank/DDBJ whole genome shotgun (WGS) entry which is preliminary data.</text>
</comment>
<feature type="region of interest" description="Disordered" evidence="1">
    <location>
        <begin position="149"/>
        <end position="188"/>
    </location>
</feature>
<evidence type="ECO:0008006" key="4">
    <source>
        <dbReference type="Google" id="ProtNLM"/>
    </source>
</evidence>
<keyword evidence="3" id="KW-1185">Reference proteome</keyword>
<dbReference type="AlphaFoldDB" id="A0A511XCE0"/>
<dbReference type="Proteomes" id="UP000321635">
    <property type="component" value="Unassembled WGS sequence"/>
</dbReference>
<dbReference type="RefSeq" id="WP_026398237.1">
    <property type="nucleotide sequence ID" value="NZ_AUBI01000010.1"/>
</dbReference>